<keyword evidence="2" id="KW-1185">Reference proteome</keyword>
<dbReference type="RefSeq" id="WP_342030195.1">
    <property type="nucleotide sequence ID" value="NZ_FOTK01000074.1"/>
</dbReference>
<organism evidence="1 2">
    <name type="scientific">Methylobacterium pseudosasicola</name>
    <dbReference type="NCBI Taxonomy" id="582667"/>
    <lineage>
        <taxon>Bacteria</taxon>
        <taxon>Pseudomonadati</taxon>
        <taxon>Pseudomonadota</taxon>
        <taxon>Alphaproteobacteria</taxon>
        <taxon>Hyphomicrobiales</taxon>
        <taxon>Methylobacteriaceae</taxon>
        <taxon>Methylobacterium</taxon>
    </lineage>
</organism>
<reference evidence="2" key="1">
    <citation type="submission" date="2016-10" db="EMBL/GenBank/DDBJ databases">
        <authorList>
            <person name="Varghese N."/>
            <person name="Submissions S."/>
        </authorList>
    </citation>
    <scope>NUCLEOTIDE SEQUENCE [LARGE SCALE GENOMIC DNA]</scope>
    <source>
        <strain evidence="2">BL36</strain>
    </source>
</reference>
<gene>
    <name evidence="1" type="ORF">SAMN05192568_10743</name>
</gene>
<dbReference type="STRING" id="582667.SAMN05192568_10743"/>
<sequence length="143" mass="15566">MLDTDGVVPDLNGHEVVSVTRNEIDSDEVSIRLSEEMMSDSTLASVTLPSLRAARSARDRLARAGFARNSINIDRHGDAFEVSINTREENRDRAERILTGSPLGNDLRQAGERTADFVQANQPLALGLAALAGFALFSLTSRR</sequence>
<dbReference type="EMBL" id="FOTK01000074">
    <property type="protein sequence ID" value="SFM90648.1"/>
    <property type="molecule type" value="Genomic_DNA"/>
</dbReference>
<evidence type="ECO:0000313" key="2">
    <source>
        <dbReference type="Proteomes" id="UP000199048"/>
    </source>
</evidence>
<proteinExistence type="predicted"/>
<dbReference type="Proteomes" id="UP000199048">
    <property type="component" value="Unassembled WGS sequence"/>
</dbReference>
<name>A0A1I4UNX8_9HYPH</name>
<evidence type="ECO:0000313" key="1">
    <source>
        <dbReference type="EMBL" id="SFM90648.1"/>
    </source>
</evidence>
<dbReference type="AlphaFoldDB" id="A0A1I4UNX8"/>
<protein>
    <submittedName>
        <fullName evidence="1">Uncharacterized protein</fullName>
    </submittedName>
</protein>
<accession>A0A1I4UNX8</accession>